<organism evidence="2 3">
    <name type="scientific">Verminephrobacter aporrectodeae subsp. tuberculatae</name>
    <dbReference type="NCBI Taxonomy" id="1110392"/>
    <lineage>
        <taxon>Bacteria</taxon>
        <taxon>Pseudomonadati</taxon>
        <taxon>Pseudomonadota</taxon>
        <taxon>Betaproteobacteria</taxon>
        <taxon>Burkholderiales</taxon>
        <taxon>Comamonadaceae</taxon>
        <taxon>Verminephrobacter</taxon>
    </lineage>
</organism>
<evidence type="ECO:0000313" key="2">
    <source>
        <dbReference type="EMBL" id="MCW5323013.1"/>
    </source>
</evidence>
<keyword evidence="3" id="KW-1185">Reference proteome</keyword>
<dbReference type="Gene3D" id="1.10.1040.10">
    <property type="entry name" value="N-(1-d-carboxylethyl)-l-norvaline Dehydrogenase, domain 2"/>
    <property type="match status" value="1"/>
</dbReference>
<dbReference type="Gene3D" id="3.40.50.720">
    <property type="entry name" value="NAD(P)-binding Rossmann-like Domain"/>
    <property type="match status" value="1"/>
</dbReference>
<dbReference type="InterPro" id="IPR013328">
    <property type="entry name" value="6PGD_dom2"/>
</dbReference>
<accession>A0ABT3KXE9</accession>
<dbReference type="NCBIfam" id="NF005089">
    <property type="entry name" value="PRK06522.1-4"/>
    <property type="match status" value="1"/>
</dbReference>
<gene>
    <name evidence="2" type="ORF">D5039_18250</name>
</gene>
<dbReference type="Proteomes" id="UP001208935">
    <property type="component" value="Unassembled WGS sequence"/>
</dbReference>
<dbReference type="SUPFAM" id="SSF48179">
    <property type="entry name" value="6-phosphogluconate dehydrogenase C-terminal domain-like"/>
    <property type="match status" value="1"/>
</dbReference>
<evidence type="ECO:0000313" key="3">
    <source>
        <dbReference type="Proteomes" id="UP001208935"/>
    </source>
</evidence>
<reference evidence="3" key="1">
    <citation type="submission" date="2023-07" db="EMBL/GenBank/DDBJ databases">
        <title>Verminephrobacter genomes.</title>
        <authorList>
            <person name="Lund M.B."/>
        </authorList>
    </citation>
    <scope>NUCLEOTIDE SEQUENCE [LARGE SCALE GENOMIC DNA]</scope>
    <source>
        <strain evidence="3">AtM5-05</strain>
    </source>
</reference>
<proteinExistence type="predicted"/>
<dbReference type="InterPro" id="IPR051402">
    <property type="entry name" value="KPR-Related"/>
</dbReference>
<dbReference type="PANTHER" id="PTHR21708">
    <property type="entry name" value="PROBABLE 2-DEHYDROPANTOATE 2-REDUCTASE"/>
    <property type="match status" value="1"/>
</dbReference>
<dbReference type="InterPro" id="IPR008927">
    <property type="entry name" value="6-PGluconate_DH-like_C_sf"/>
</dbReference>
<dbReference type="EMBL" id="QZCW01000003">
    <property type="protein sequence ID" value="MCW5323013.1"/>
    <property type="molecule type" value="Genomic_DNA"/>
</dbReference>
<feature type="domain" description="Ketopantoate reductase C-terminal" evidence="1">
    <location>
        <begin position="145"/>
        <end position="264"/>
    </location>
</feature>
<keyword evidence="2" id="KW-0560">Oxidoreductase</keyword>
<dbReference type="GO" id="GO:0008677">
    <property type="term" value="F:2-dehydropantoate 2-reductase activity"/>
    <property type="evidence" value="ECO:0007669"/>
    <property type="project" value="UniProtKB-EC"/>
</dbReference>
<name>A0ABT3KXE9_9BURK</name>
<comment type="caution">
    <text evidence="2">The sequence shown here is derived from an EMBL/GenBank/DDBJ whole genome shotgun (WGS) entry which is preliminary data.</text>
</comment>
<evidence type="ECO:0000259" key="1">
    <source>
        <dbReference type="Pfam" id="PF08546"/>
    </source>
</evidence>
<protein>
    <submittedName>
        <fullName evidence="2">2-dehydropantoate 2-reductase</fullName>
        <ecNumber evidence="2">1.1.1.169</ecNumber>
    </submittedName>
</protein>
<dbReference type="InterPro" id="IPR013752">
    <property type="entry name" value="KPA_reductase"/>
</dbReference>
<dbReference type="PANTHER" id="PTHR21708:SF45">
    <property type="entry name" value="2-DEHYDROPANTOATE 2-REDUCTASE"/>
    <property type="match status" value="1"/>
</dbReference>
<dbReference type="Pfam" id="PF08546">
    <property type="entry name" value="ApbA_C"/>
    <property type="match status" value="1"/>
</dbReference>
<dbReference type="EC" id="1.1.1.169" evidence="2"/>
<sequence>MRCLEQALHGDGCGFDLLRRVRRKAHHDAVLLDGCDAEPADRHERHALLRGGAAQRVGVDFPGPCQGLALYAVDPGGKISEKIPLDSIVGSVIFPNCEKREPGVSQHNFGNRIILGEPSRRLTNRVEKLVSLFSQAGLDAHLSQDIHSDIWNKAVGNMVMNPVSALTGATCDRILGDPDLRNFCLCVMRQAVDIGKKIGCDNLFSADEQMQLTRKMGKFKTSMLQDMEAGRRLEIDSLIGVVSEIGRAIHADTDRIDSLLGLVRVFGLARGLYASHA</sequence>
<dbReference type="RefSeq" id="WP_265283047.1">
    <property type="nucleotide sequence ID" value="NZ_QZCW01000003.1"/>
</dbReference>